<dbReference type="NCBIfam" id="TIGR01418">
    <property type="entry name" value="PEP_synth"/>
    <property type="match status" value="1"/>
</dbReference>
<dbReference type="PANTHER" id="PTHR43030">
    <property type="entry name" value="PHOSPHOENOLPYRUVATE SYNTHASE"/>
    <property type="match status" value="1"/>
</dbReference>
<dbReference type="InterPro" id="IPR040442">
    <property type="entry name" value="Pyrv_kinase-like_dom_sf"/>
</dbReference>
<organism evidence="19 20">
    <name type="scientific">Alteromonas mediterranea 615</name>
    <dbReference type="NCBI Taxonomy" id="1300253"/>
    <lineage>
        <taxon>Bacteria</taxon>
        <taxon>Pseudomonadati</taxon>
        <taxon>Pseudomonadota</taxon>
        <taxon>Gammaproteobacteria</taxon>
        <taxon>Alteromonadales</taxon>
        <taxon>Alteromonadaceae</taxon>
        <taxon>Alteromonas/Salinimonas group</taxon>
        <taxon>Alteromonas</taxon>
    </lineage>
</organism>
<comment type="function">
    <text evidence="2 15">Catalyzes the phosphorylation of pyruvate to phosphoenolpyruvate.</text>
</comment>
<dbReference type="PIRSF" id="PIRSF000854">
    <property type="entry name" value="PEP_synthase"/>
    <property type="match status" value="1"/>
</dbReference>
<dbReference type="AlphaFoldDB" id="S5AMF9"/>
<evidence type="ECO:0000256" key="5">
    <source>
        <dbReference type="ARBA" id="ARBA00011996"/>
    </source>
</evidence>
<dbReference type="KEGG" id="amh:I633_09560"/>
<dbReference type="GO" id="GO:0008986">
    <property type="term" value="F:pyruvate, water dikinase activity"/>
    <property type="evidence" value="ECO:0007669"/>
    <property type="project" value="UniProtKB-EC"/>
</dbReference>
<accession>S5AMF9</accession>
<dbReference type="Proteomes" id="UP000014909">
    <property type="component" value="Chromosome"/>
</dbReference>
<dbReference type="PROSITE" id="PS00370">
    <property type="entry name" value="PEP_ENZYMES_PHOS_SITE"/>
    <property type="match status" value="1"/>
</dbReference>
<dbReference type="InterPro" id="IPR018274">
    <property type="entry name" value="PEP_util_AS"/>
</dbReference>
<evidence type="ECO:0000256" key="11">
    <source>
        <dbReference type="ARBA" id="ARBA00022840"/>
    </source>
</evidence>
<dbReference type="HOGENOM" id="CLU_007308_6_2_6"/>
<dbReference type="GO" id="GO:0005524">
    <property type="term" value="F:ATP binding"/>
    <property type="evidence" value="ECO:0007669"/>
    <property type="project" value="UniProtKB-KW"/>
</dbReference>
<dbReference type="GO" id="GO:0046872">
    <property type="term" value="F:metal ion binding"/>
    <property type="evidence" value="ECO:0007669"/>
    <property type="project" value="UniProtKB-KW"/>
</dbReference>
<dbReference type="NCBIfam" id="NF005057">
    <property type="entry name" value="PRK06464.1"/>
    <property type="match status" value="1"/>
</dbReference>
<dbReference type="SUPFAM" id="SSF51621">
    <property type="entry name" value="Phosphoenolpyruvate/pyruvate domain"/>
    <property type="match status" value="1"/>
</dbReference>
<evidence type="ECO:0000256" key="8">
    <source>
        <dbReference type="ARBA" id="ARBA00022723"/>
    </source>
</evidence>
<evidence type="ECO:0000256" key="6">
    <source>
        <dbReference type="ARBA" id="ARBA00021623"/>
    </source>
</evidence>
<dbReference type="PANTHER" id="PTHR43030:SF1">
    <property type="entry name" value="PHOSPHOENOLPYRUVATE SYNTHASE"/>
    <property type="match status" value="1"/>
</dbReference>
<feature type="domain" description="Pyruvate phosphate dikinase AMP/ATP-binding" evidence="17">
    <location>
        <begin position="18"/>
        <end position="346"/>
    </location>
</feature>
<comment type="similarity">
    <text evidence="4 15">Belongs to the PEP-utilizing enzyme family.</text>
</comment>
<name>S5AMF9_9ALTE</name>
<dbReference type="SUPFAM" id="SSF56059">
    <property type="entry name" value="Glutathione synthetase ATP-binding domain-like"/>
    <property type="match status" value="1"/>
</dbReference>
<sequence>MQEYVLWYQELGMHDVGRVGGKNASLGEMISNLANAGVQVPGGFATTAEAFNEFLEQSGLEARIHEVLDSLDVDDVNALAEAGKNIRQWIIDTPFQGKLEEEIKTAFVTLQGDAGEEASFAVRSSATAEDMPDASFAGQQETFLNVKGYESVLVAIKHVFASLFNDRAISYRVHQGYDHKGVALSAGIQRMVRSDIASSGVMFTIDTESGFEDVVFITSSFGLGEMVVQGAVNPDEFYVHKPTLDKGLPAIVRRNLGSKLTKMIYSDDEAHGKQVSIVDIDAADSKTFSLNDDEVMELAKQAQIIEKHYQRPMDIEWAKDGVDGKLYIVQARPETVRSREDSQSIERFQLKGQSNIVVEGRAIGHKIGAGVAKVLDSIEEMDKIQAGDVLVTDMTDPDWEPIMKKASAIVTNRGGRTCHAAIIARELGIPAVVGCGNATDSIKNGDKITVSCAEGDTGYIYGDELEFDVVTSRIDAMPDLPLKVMMNVGNPDRAFDFARLPNAGVGLARLEFIINRMIGVHPKALLNFDSQPEELKEEISDMIAGYASPTEYYIEKLVEGISTIGAAFSPEKVIVRMSDFKSNEYFNLVGGYQYEPDEENPMLGFRGASRYISEDFRDCFALECEAIKRVRNDVGLTNVEIMIPFVRTLDEGRQVIELLEEQGLKKGENGLRVIMMCELPSNALLADKFLDIFDGFSIGSNDLTQLTLGLDRDSGVIAHLFDERDEAVKALLSMAIQAAKKRGKYVGICGQGPSDHEDFAAWLVEEGIDSVSLNPDTVVETWLYLAEKHG</sequence>
<evidence type="ECO:0000256" key="12">
    <source>
        <dbReference type="ARBA" id="ARBA00022842"/>
    </source>
</evidence>
<keyword evidence="11 15" id="KW-0067">ATP-binding</keyword>
<evidence type="ECO:0000259" key="16">
    <source>
        <dbReference type="Pfam" id="PF00391"/>
    </source>
</evidence>
<reference evidence="19 20" key="1">
    <citation type="journal article" date="2013" name="Genome Biol. Evol.">
        <title>Genomic Diversity of "Deep Ecotype" Alteromonas macleodii Isolates: Evidence for Pan-Mediterranean Clonal Frames.</title>
        <authorList>
            <person name="Lopez-Perez M."/>
            <person name="Gonzaga A."/>
            <person name="Rodriguez-Valera F."/>
        </authorList>
    </citation>
    <scope>NUCLEOTIDE SEQUENCE [LARGE SCALE GENOMIC DNA]</scope>
    <source>
        <strain evidence="20">'English Channel 615'</strain>
    </source>
</reference>
<dbReference type="Gene3D" id="3.50.30.10">
    <property type="entry name" value="Phosphohistidine domain"/>
    <property type="match status" value="1"/>
</dbReference>
<comment type="cofactor">
    <cofactor evidence="1 15">
        <name>Mg(2+)</name>
        <dbReference type="ChEBI" id="CHEBI:18420"/>
    </cofactor>
</comment>
<evidence type="ECO:0000256" key="3">
    <source>
        <dbReference type="ARBA" id="ARBA00004742"/>
    </source>
</evidence>
<dbReference type="Pfam" id="PF01326">
    <property type="entry name" value="PPDK_N"/>
    <property type="match status" value="1"/>
</dbReference>
<evidence type="ECO:0000256" key="10">
    <source>
        <dbReference type="ARBA" id="ARBA00022777"/>
    </source>
</evidence>
<evidence type="ECO:0000259" key="17">
    <source>
        <dbReference type="Pfam" id="PF01326"/>
    </source>
</evidence>
<dbReference type="FunFam" id="3.20.20.60:FF:000010">
    <property type="entry name" value="Phosphoenolpyruvate synthase"/>
    <property type="match status" value="1"/>
</dbReference>
<dbReference type="FunFam" id="3.30.470.20:FF:000017">
    <property type="entry name" value="Phosphoenolpyruvate synthase"/>
    <property type="match status" value="1"/>
</dbReference>
<keyword evidence="7 15" id="KW-0808">Transferase</keyword>
<dbReference type="Gene3D" id="3.20.20.60">
    <property type="entry name" value="Phosphoenolpyruvate-binding domains"/>
    <property type="match status" value="1"/>
</dbReference>
<feature type="domain" description="PEP-utilising enzyme mobile" evidence="16">
    <location>
        <begin position="385"/>
        <end position="455"/>
    </location>
</feature>
<evidence type="ECO:0000256" key="9">
    <source>
        <dbReference type="ARBA" id="ARBA00022741"/>
    </source>
</evidence>
<evidence type="ECO:0000256" key="14">
    <source>
        <dbReference type="ARBA" id="ARBA00047700"/>
    </source>
</evidence>
<keyword evidence="19" id="KW-0670">Pyruvate</keyword>
<dbReference type="InterPro" id="IPR002192">
    <property type="entry name" value="PPDK_AMP/ATP-bd"/>
</dbReference>
<feature type="domain" description="PEP-utilising enzyme C-terminal" evidence="18">
    <location>
        <begin position="482"/>
        <end position="783"/>
    </location>
</feature>
<evidence type="ECO:0000313" key="20">
    <source>
        <dbReference type="Proteomes" id="UP000014909"/>
    </source>
</evidence>
<dbReference type="Gene3D" id="3.30.470.20">
    <property type="entry name" value="ATP-grasp fold, B domain"/>
    <property type="match status" value="1"/>
</dbReference>
<dbReference type="EC" id="2.7.9.2" evidence="5 15"/>
<dbReference type="InterPro" id="IPR015813">
    <property type="entry name" value="Pyrv/PenolPyrv_kinase-like_dom"/>
</dbReference>
<keyword evidence="8 15" id="KW-0479">Metal-binding</keyword>
<dbReference type="GO" id="GO:0006094">
    <property type="term" value="P:gluconeogenesis"/>
    <property type="evidence" value="ECO:0007669"/>
    <property type="project" value="UniProtKB-UniPathway"/>
</dbReference>
<dbReference type="PROSITE" id="PS00742">
    <property type="entry name" value="PEP_ENZYMES_2"/>
    <property type="match status" value="1"/>
</dbReference>
<dbReference type="InterPro" id="IPR006319">
    <property type="entry name" value="PEP_synth"/>
</dbReference>
<dbReference type="BioCyc" id="AMAC1300253:G12YX-1526-MONOMER"/>
<dbReference type="InterPro" id="IPR013815">
    <property type="entry name" value="ATP_grasp_subdomain_1"/>
</dbReference>
<comment type="catalytic activity">
    <reaction evidence="14 15">
        <text>pyruvate + ATP + H2O = phosphoenolpyruvate + AMP + phosphate + 2 H(+)</text>
        <dbReference type="Rhea" id="RHEA:11364"/>
        <dbReference type="ChEBI" id="CHEBI:15361"/>
        <dbReference type="ChEBI" id="CHEBI:15377"/>
        <dbReference type="ChEBI" id="CHEBI:15378"/>
        <dbReference type="ChEBI" id="CHEBI:30616"/>
        <dbReference type="ChEBI" id="CHEBI:43474"/>
        <dbReference type="ChEBI" id="CHEBI:58702"/>
        <dbReference type="ChEBI" id="CHEBI:456215"/>
        <dbReference type="EC" id="2.7.9.2"/>
    </reaction>
</comment>
<dbReference type="SUPFAM" id="SSF52009">
    <property type="entry name" value="Phosphohistidine domain"/>
    <property type="match status" value="1"/>
</dbReference>
<keyword evidence="10 15" id="KW-0418">Kinase</keyword>
<evidence type="ECO:0000313" key="19">
    <source>
        <dbReference type="EMBL" id="AGP77913.1"/>
    </source>
</evidence>
<evidence type="ECO:0000256" key="13">
    <source>
        <dbReference type="ARBA" id="ARBA00033470"/>
    </source>
</evidence>
<dbReference type="InterPro" id="IPR036637">
    <property type="entry name" value="Phosphohistidine_dom_sf"/>
</dbReference>
<dbReference type="EMBL" id="CP004846">
    <property type="protein sequence ID" value="AGP77913.1"/>
    <property type="molecule type" value="Genomic_DNA"/>
</dbReference>
<evidence type="ECO:0000256" key="4">
    <source>
        <dbReference type="ARBA" id="ARBA00007837"/>
    </source>
</evidence>
<comment type="pathway">
    <text evidence="3 15">Carbohydrate biosynthesis; gluconeogenesis.</text>
</comment>
<dbReference type="PATRIC" id="fig|1300253.3.peg.1987"/>
<evidence type="ECO:0000256" key="2">
    <source>
        <dbReference type="ARBA" id="ARBA00002988"/>
    </source>
</evidence>
<evidence type="ECO:0000256" key="15">
    <source>
        <dbReference type="PIRNR" id="PIRNR000854"/>
    </source>
</evidence>
<proteinExistence type="inferred from homology"/>
<gene>
    <name evidence="19" type="ORF">I633_09560</name>
</gene>
<keyword evidence="12 15" id="KW-0460">Magnesium</keyword>
<evidence type="ECO:0000256" key="7">
    <source>
        <dbReference type="ARBA" id="ARBA00022679"/>
    </source>
</evidence>
<evidence type="ECO:0000259" key="18">
    <source>
        <dbReference type="Pfam" id="PF02896"/>
    </source>
</evidence>
<evidence type="ECO:0000256" key="1">
    <source>
        <dbReference type="ARBA" id="ARBA00001946"/>
    </source>
</evidence>
<dbReference type="InterPro" id="IPR000121">
    <property type="entry name" value="PEP_util_C"/>
</dbReference>
<keyword evidence="9 15" id="KW-0547">Nucleotide-binding</keyword>
<dbReference type="Pfam" id="PF02896">
    <property type="entry name" value="PEP-utilizers_C"/>
    <property type="match status" value="1"/>
</dbReference>
<dbReference type="InterPro" id="IPR023151">
    <property type="entry name" value="PEP_util_CS"/>
</dbReference>
<dbReference type="Gene3D" id="3.30.1490.20">
    <property type="entry name" value="ATP-grasp fold, A domain"/>
    <property type="match status" value="1"/>
</dbReference>
<protein>
    <recommendedName>
        <fullName evidence="6 15">Phosphoenolpyruvate synthase</fullName>
        <shortName evidence="15">PEP synthase</shortName>
        <ecNumber evidence="5 15">2.7.9.2</ecNumber>
    </recommendedName>
    <alternativeName>
        <fullName evidence="13 15">Pyruvate, water dikinase</fullName>
    </alternativeName>
</protein>
<dbReference type="UniPathway" id="UPA00138"/>
<dbReference type="InterPro" id="IPR008279">
    <property type="entry name" value="PEP-util_enz_mobile_dom"/>
</dbReference>
<dbReference type="FunFam" id="3.50.30.10:FF:000002">
    <property type="entry name" value="Phosphoenolpyruvate synthase"/>
    <property type="match status" value="1"/>
</dbReference>
<dbReference type="Pfam" id="PF00391">
    <property type="entry name" value="PEP-utilizers"/>
    <property type="match status" value="1"/>
</dbReference>
<dbReference type="FunFam" id="3.30.1490.20:FF:000010">
    <property type="entry name" value="Phosphoenolpyruvate synthase"/>
    <property type="match status" value="1"/>
</dbReference>